<keyword evidence="3 6" id="KW-0812">Transmembrane</keyword>
<evidence type="ECO:0000256" key="3">
    <source>
        <dbReference type="ARBA" id="ARBA00022692"/>
    </source>
</evidence>
<dbReference type="Pfam" id="PF07857">
    <property type="entry name" value="TMEM144"/>
    <property type="match status" value="1"/>
</dbReference>
<name>A0A0K0CXR8_ANGCA</name>
<organism evidence="7 8">
    <name type="scientific">Angiostrongylus cantonensis</name>
    <name type="common">Rat lungworm</name>
    <dbReference type="NCBI Taxonomy" id="6313"/>
    <lineage>
        <taxon>Eukaryota</taxon>
        <taxon>Metazoa</taxon>
        <taxon>Ecdysozoa</taxon>
        <taxon>Nematoda</taxon>
        <taxon>Chromadorea</taxon>
        <taxon>Rhabditida</taxon>
        <taxon>Rhabditina</taxon>
        <taxon>Rhabditomorpha</taxon>
        <taxon>Strongyloidea</taxon>
        <taxon>Metastrongylidae</taxon>
        <taxon>Angiostrongylus</taxon>
    </lineage>
</organism>
<dbReference type="InterPro" id="IPR010651">
    <property type="entry name" value="Sugar_transport"/>
</dbReference>
<dbReference type="PANTHER" id="PTHR16119:SF18">
    <property type="entry name" value="TRANSMEMBRANE PROTEIN 144 HOMOLOG"/>
    <property type="match status" value="1"/>
</dbReference>
<evidence type="ECO:0000256" key="6">
    <source>
        <dbReference type="SAM" id="Phobius"/>
    </source>
</evidence>
<dbReference type="STRING" id="6313.A0A0K0CXR8"/>
<protein>
    <submittedName>
        <fullName evidence="8">Phage holin family protein</fullName>
    </submittedName>
</protein>
<feature type="transmembrane region" description="Helical" evidence="6">
    <location>
        <begin position="32"/>
        <end position="51"/>
    </location>
</feature>
<evidence type="ECO:0000313" key="7">
    <source>
        <dbReference type="Proteomes" id="UP000035642"/>
    </source>
</evidence>
<evidence type="ECO:0000256" key="2">
    <source>
        <dbReference type="ARBA" id="ARBA00005731"/>
    </source>
</evidence>
<dbReference type="WBParaSite" id="ACAC_0000239201-mRNA-1">
    <property type="protein sequence ID" value="ACAC_0000239201-mRNA-1"/>
    <property type="gene ID" value="ACAC_0000239201"/>
</dbReference>
<reference evidence="7" key="1">
    <citation type="submission" date="2012-09" db="EMBL/GenBank/DDBJ databases">
        <authorList>
            <person name="Martin A.A."/>
        </authorList>
    </citation>
    <scope>NUCLEOTIDE SEQUENCE</scope>
</reference>
<dbReference type="GO" id="GO:0016020">
    <property type="term" value="C:membrane"/>
    <property type="evidence" value="ECO:0007669"/>
    <property type="project" value="UniProtKB-SubCell"/>
</dbReference>
<evidence type="ECO:0000256" key="4">
    <source>
        <dbReference type="ARBA" id="ARBA00022989"/>
    </source>
</evidence>
<proteinExistence type="inferred from homology"/>
<dbReference type="PANTHER" id="PTHR16119">
    <property type="entry name" value="TRANSMEMBRANE PROTEIN 144"/>
    <property type="match status" value="1"/>
</dbReference>
<dbReference type="GO" id="GO:0015144">
    <property type="term" value="F:carbohydrate transmembrane transporter activity"/>
    <property type="evidence" value="ECO:0007669"/>
    <property type="project" value="InterPro"/>
</dbReference>
<feature type="transmembrane region" description="Helical" evidence="6">
    <location>
        <begin position="57"/>
        <end position="77"/>
    </location>
</feature>
<feature type="transmembrane region" description="Helical" evidence="6">
    <location>
        <begin position="6"/>
        <end position="25"/>
    </location>
</feature>
<sequence length="107" mass="11651">MIVLGFFVQWVQCSVVLVIGFIINVIRGFPPFQWIAAIGGALFAIGNVLAVPVVNGLGMAIGFLIWGSLQILVGWSVSRFGLFRLLASTEVKHNALNYIGMFITVVR</sequence>
<keyword evidence="7" id="KW-1185">Reference proteome</keyword>
<dbReference type="Proteomes" id="UP000035642">
    <property type="component" value="Unassembled WGS sequence"/>
</dbReference>
<evidence type="ECO:0000313" key="8">
    <source>
        <dbReference type="WBParaSite" id="ACAC_0000239201-mRNA-1"/>
    </source>
</evidence>
<comment type="subcellular location">
    <subcellularLocation>
        <location evidence="1">Membrane</location>
        <topology evidence="1">Multi-pass membrane protein</topology>
    </subcellularLocation>
</comment>
<evidence type="ECO:0000256" key="5">
    <source>
        <dbReference type="ARBA" id="ARBA00023136"/>
    </source>
</evidence>
<reference evidence="8" key="2">
    <citation type="submission" date="2017-02" db="UniProtKB">
        <authorList>
            <consortium name="WormBaseParasite"/>
        </authorList>
    </citation>
    <scope>IDENTIFICATION</scope>
</reference>
<comment type="similarity">
    <text evidence="2">Belongs to the TMEM144 family.</text>
</comment>
<evidence type="ECO:0000256" key="1">
    <source>
        <dbReference type="ARBA" id="ARBA00004141"/>
    </source>
</evidence>
<keyword evidence="4 6" id="KW-1133">Transmembrane helix</keyword>
<accession>A0A0K0CXR8</accession>
<dbReference type="AlphaFoldDB" id="A0A0K0CXR8"/>
<keyword evidence="5 6" id="KW-0472">Membrane</keyword>
<dbReference type="InterPro" id="IPR012435">
    <property type="entry name" value="TMEM144"/>
</dbReference>